<sequence length="245" mass="27238">MIRDYCSIFSPWRFLYPSSAHRSRTISCFENQYKAGNQSASPVLYQAEPETEAPAAYHPHEALPVALPATYQPTSRSQTALPSAAKENLYIEGPLNPEFLVRALAAHGLHGTRIDSRHQSSRDPKYPAIFLERGRGQGPGLPYQDMSMFTHWVYITTRENPTTAPIHRWTRESGGKKMVVIVVFQNCWESYKALAAALKEYDADIPPPTSTSPQSLAKKRNSTAACILGKMGGTGDEYFISASKK</sequence>
<reference evidence="1 2" key="1">
    <citation type="journal article" date="2019" name="Appl. Microbiol. Biotechnol.">
        <title>Genome sequence of Isaria javanica and comparative genome analysis insights into family S53 peptidase evolution in fungal entomopathogens.</title>
        <authorList>
            <person name="Lin R."/>
            <person name="Zhang X."/>
            <person name="Xin B."/>
            <person name="Zou M."/>
            <person name="Gao Y."/>
            <person name="Qin F."/>
            <person name="Hu Q."/>
            <person name="Xie B."/>
            <person name="Cheng X."/>
        </authorList>
    </citation>
    <scope>NUCLEOTIDE SEQUENCE [LARGE SCALE GENOMIC DNA]</scope>
    <source>
        <strain evidence="1 2">IJ1G</strain>
    </source>
</reference>
<protein>
    <submittedName>
        <fullName evidence="1">Uncharacterized protein</fullName>
    </submittedName>
</protein>
<gene>
    <name evidence="1" type="ORF">IF1G_11230</name>
</gene>
<comment type="caution">
    <text evidence="1">The sequence shown here is derived from an EMBL/GenBank/DDBJ whole genome shotgun (WGS) entry which is preliminary data.</text>
</comment>
<accession>A0A545UKV4</accession>
<evidence type="ECO:0000313" key="1">
    <source>
        <dbReference type="EMBL" id="TQV90090.1"/>
    </source>
</evidence>
<dbReference type="Proteomes" id="UP000315783">
    <property type="component" value="Unassembled WGS sequence"/>
</dbReference>
<keyword evidence="2" id="KW-1185">Reference proteome</keyword>
<dbReference type="EMBL" id="SPUK01000037">
    <property type="protein sequence ID" value="TQV90090.1"/>
    <property type="molecule type" value="Genomic_DNA"/>
</dbReference>
<evidence type="ECO:0000313" key="2">
    <source>
        <dbReference type="Proteomes" id="UP000315783"/>
    </source>
</evidence>
<organism evidence="1 2">
    <name type="scientific">Cordyceps javanica</name>
    <dbReference type="NCBI Taxonomy" id="43265"/>
    <lineage>
        <taxon>Eukaryota</taxon>
        <taxon>Fungi</taxon>
        <taxon>Dikarya</taxon>
        <taxon>Ascomycota</taxon>
        <taxon>Pezizomycotina</taxon>
        <taxon>Sordariomycetes</taxon>
        <taxon>Hypocreomycetidae</taxon>
        <taxon>Hypocreales</taxon>
        <taxon>Cordycipitaceae</taxon>
        <taxon>Cordyceps</taxon>
    </lineage>
</organism>
<dbReference type="AlphaFoldDB" id="A0A545UKV4"/>
<name>A0A545UKV4_9HYPO</name>
<proteinExistence type="predicted"/>